<accession>A0A643BW24</accession>
<evidence type="ECO:0000313" key="2">
    <source>
        <dbReference type="Proteomes" id="UP000437017"/>
    </source>
</evidence>
<keyword evidence="2" id="KW-1185">Reference proteome</keyword>
<comment type="caution">
    <text evidence="1">The sequence shown here is derived from an EMBL/GenBank/DDBJ whole genome shotgun (WGS) entry which is preliminary data.</text>
</comment>
<proteinExistence type="predicted"/>
<dbReference type="AlphaFoldDB" id="A0A643BW24"/>
<gene>
    <name evidence="1" type="ORF">E2I00_004143</name>
</gene>
<sequence length="63" mass="7150">MKATLLKLQDTCVGHTCCRLWACSSSQDFEEACPYCFQLQVLDKAGMYLQPKAKLTPQNTDNY</sequence>
<organism evidence="1 2">
    <name type="scientific">Balaenoptera physalus</name>
    <name type="common">Fin whale</name>
    <name type="synonym">Balaena physalus</name>
    <dbReference type="NCBI Taxonomy" id="9770"/>
    <lineage>
        <taxon>Eukaryota</taxon>
        <taxon>Metazoa</taxon>
        <taxon>Chordata</taxon>
        <taxon>Craniata</taxon>
        <taxon>Vertebrata</taxon>
        <taxon>Euteleostomi</taxon>
        <taxon>Mammalia</taxon>
        <taxon>Eutheria</taxon>
        <taxon>Laurasiatheria</taxon>
        <taxon>Artiodactyla</taxon>
        <taxon>Whippomorpha</taxon>
        <taxon>Cetacea</taxon>
        <taxon>Mysticeti</taxon>
        <taxon>Balaenopteridae</taxon>
        <taxon>Balaenoptera</taxon>
    </lineage>
</organism>
<dbReference type="InterPro" id="IPR029779">
    <property type="entry name" value="Rmp24-like"/>
</dbReference>
<dbReference type="Proteomes" id="UP000437017">
    <property type="component" value="Unassembled WGS sequence"/>
</dbReference>
<name>A0A643BW24_BALPH</name>
<dbReference type="EMBL" id="SGJD01004214">
    <property type="protein sequence ID" value="KAB0391785.1"/>
    <property type="molecule type" value="Genomic_DNA"/>
</dbReference>
<protein>
    <submittedName>
        <fullName evidence="1">Uncharacterized protein</fullName>
    </submittedName>
</protein>
<reference evidence="1 2" key="1">
    <citation type="journal article" date="2019" name="PLoS ONE">
        <title>Genomic analyses reveal an absence of contemporary introgressive admixture between fin whales and blue whales, despite known hybrids.</title>
        <authorList>
            <person name="Westbury M.V."/>
            <person name="Petersen B."/>
            <person name="Lorenzen E.D."/>
        </authorList>
    </citation>
    <scope>NUCLEOTIDE SEQUENCE [LARGE SCALE GENOMIC DNA]</scope>
    <source>
        <strain evidence="1">FinWhale-01</strain>
    </source>
</reference>
<dbReference type="Pfam" id="PF15719">
    <property type="entry name" value="Rmp24-like"/>
    <property type="match status" value="1"/>
</dbReference>
<evidence type="ECO:0000313" key="1">
    <source>
        <dbReference type="EMBL" id="KAB0391785.1"/>
    </source>
</evidence>